<evidence type="ECO:0000256" key="4">
    <source>
        <dbReference type="ARBA" id="ARBA00023242"/>
    </source>
</evidence>
<dbReference type="RefSeq" id="XP_011304230.1">
    <property type="nucleotide sequence ID" value="XM_011305928.1"/>
</dbReference>
<dbReference type="OrthoDB" id="125347at2759"/>
<protein>
    <submittedName>
        <fullName evidence="7">JRKL_1 protein</fullName>
    </submittedName>
</protein>
<reference evidence="9" key="2">
    <citation type="submission" date="2025-04" db="UniProtKB">
        <authorList>
            <consortium name="RefSeq"/>
        </authorList>
    </citation>
    <scope>IDENTIFICATION</scope>
    <source>
        <strain evidence="9">USDA-PBARC FA_bdor</strain>
        <tissue evidence="9">Whole organism</tissue>
    </source>
</reference>
<dbReference type="Gene3D" id="1.10.10.60">
    <property type="entry name" value="Homeodomain-like"/>
    <property type="match status" value="1"/>
</dbReference>
<accession>A0A0C9Q2J5</accession>
<dbReference type="Proteomes" id="UP000694866">
    <property type="component" value="Unplaced"/>
</dbReference>
<dbReference type="EMBL" id="GBYB01008213">
    <property type="protein sequence ID" value="JAG77980.1"/>
    <property type="molecule type" value="Transcribed_RNA"/>
</dbReference>
<evidence type="ECO:0000313" key="7">
    <source>
        <dbReference type="EMBL" id="JAG77980.1"/>
    </source>
</evidence>
<feature type="region of interest" description="Disordered" evidence="5">
    <location>
        <begin position="92"/>
        <end position="131"/>
    </location>
</feature>
<dbReference type="InterPro" id="IPR007889">
    <property type="entry name" value="HTH_Psq"/>
</dbReference>
<keyword evidence="3" id="KW-0238">DNA-binding</keyword>
<evidence type="ECO:0000313" key="8">
    <source>
        <dbReference type="Proteomes" id="UP000694866"/>
    </source>
</evidence>
<dbReference type="Gene3D" id="1.10.10.10">
    <property type="entry name" value="Winged helix-like DNA-binding domain superfamily/Winged helix DNA-binding domain"/>
    <property type="match status" value="1"/>
</dbReference>
<evidence type="ECO:0000256" key="2">
    <source>
        <dbReference type="ARBA" id="ARBA00010881"/>
    </source>
</evidence>
<dbReference type="AlphaFoldDB" id="A0A0C9Q2J5"/>
<evidence type="ECO:0000259" key="6">
    <source>
        <dbReference type="PROSITE" id="PS51253"/>
    </source>
</evidence>
<comment type="subcellular location">
    <subcellularLocation>
        <location evidence="1">Nucleus</location>
    </subcellularLocation>
</comment>
<feature type="domain" description="HTH CENPB-type" evidence="6">
    <location>
        <begin position="126"/>
        <end position="197"/>
    </location>
</feature>
<dbReference type="Pfam" id="PF04218">
    <property type="entry name" value="CENP-B_N"/>
    <property type="match status" value="1"/>
</dbReference>
<dbReference type="InterPro" id="IPR004875">
    <property type="entry name" value="DDE_SF_endonuclease_dom"/>
</dbReference>
<proteinExistence type="inferred from homology"/>
<feature type="region of interest" description="Disordered" evidence="5">
    <location>
        <begin position="1"/>
        <end position="20"/>
    </location>
</feature>
<evidence type="ECO:0000256" key="5">
    <source>
        <dbReference type="SAM" id="MobiDB-lite"/>
    </source>
</evidence>
<evidence type="ECO:0000256" key="3">
    <source>
        <dbReference type="ARBA" id="ARBA00023125"/>
    </source>
</evidence>
<dbReference type="Pfam" id="PF03184">
    <property type="entry name" value="DDE_1"/>
    <property type="match status" value="1"/>
</dbReference>
<evidence type="ECO:0000256" key="1">
    <source>
        <dbReference type="ARBA" id="ARBA00004123"/>
    </source>
</evidence>
<keyword evidence="4" id="KW-0539">Nucleus</keyword>
<name>A0A0C9Q2J5_9HYME</name>
<dbReference type="Pfam" id="PF03221">
    <property type="entry name" value="HTH_Tnp_Tc5"/>
    <property type="match status" value="1"/>
</dbReference>
<gene>
    <name evidence="7" type="primary">JRKL_1</name>
    <name evidence="9" type="synonym">LOC105267234</name>
    <name evidence="7" type="ORF">g.31861</name>
</gene>
<dbReference type="GeneID" id="105267234"/>
<dbReference type="InterPro" id="IPR006600">
    <property type="entry name" value="HTH_CenpB_DNA-bd_dom"/>
</dbReference>
<dbReference type="InterPro" id="IPR036388">
    <property type="entry name" value="WH-like_DNA-bd_sf"/>
</dbReference>
<dbReference type="SUPFAM" id="SSF46689">
    <property type="entry name" value="Homeodomain-like"/>
    <property type="match status" value="2"/>
</dbReference>
<feature type="compositionally biased region" description="Basic and acidic residues" evidence="5">
    <location>
        <begin position="8"/>
        <end position="20"/>
    </location>
</feature>
<feature type="compositionally biased region" description="Basic residues" evidence="5">
    <location>
        <begin position="114"/>
        <end position="124"/>
    </location>
</feature>
<keyword evidence="8" id="KW-1185">Reference proteome</keyword>
<reference evidence="7" key="1">
    <citation type="submission" date="2015-01" db="EMBL/GenBank/DDBJ databases">
        <title>Transcriptome Assembly of Fopius arisanus.</title>
        <authorList>
            <person name="Geib S."/>
        </authorList>
    </citation>
    <scope>NUCLEOTIDE SEQUENCE</scope>
</reference>
<dbReference type="GO" id="GO:0005634">
    <property type="term" value="C:nucleus"/>
    <property type="evidence" value="ECO:0007669"/>
    <property type="project" value="UniProtKB-SubCell"/>
</dbReference>
<dbReference type="KEGG" id="fas:105267234"/>
<dbReference type="PROSITE" id="PS51253">
    <property type="entry name" value="HTH_CENPB"/>
    <property type="match status" value="1"/>
</dbReference>
<organism evidence="7">
    <name type="scientific">Fopius arisanus</name>
    <dbReference type="NCBI Taxonomy" id="64838"/>
    <lineage>
        <taxon>Eukaryota</taxon>
        <taxon>Metazoa</taxon>
        <taxon>Ecdysozoa</taxon>
        <taxon>Arthropoda</taxon>
        <taxon>Hexapoda</taxon>
        <taxon>Insecta</taxon>
        <taxon>Pterygota</taxon>
        <taxon>Neoptera</taxon>
        <taxon>Endopterygota</taxon>
        <taxon>Hymenoptera</taxon>
        <taxon>Apocrita</taxon>
        <taxon>Ichneumonoidea</taxon>
        <taxon>Braconidae</taxon>
        <taxon>Opiinae</taxon>
        <taxon>Fopius</taxon>
    </lineage>
</organism>
<dbReference type="InterPro" id="IPR009057">
    <property type="entry name" value="Homeodomain-like_sf"/>
</dbReference>
<accession>A0A9R1T7T5</accession>
<dbReference type="GO" id="GO:0003677">
    <property type="term" value="F:DNA binding"/>
    <property type="evidence" value="ECO:0007669"/>
    <property type="project" value="UniProtKB-KW"/>
</dbReference>
<evidence type="ECO:0000313" key="9">
    <source>
        <dbReference type="RefSeq" id="XP_011304230.1"/>
    </source>
</evidence>
<comment type="similarity">
    <text evidence="2">Belongs to the tigger transposable element derived protein family.</text>
</comment>
<sequence length="534" mass="62226">MENQEVSPIRERDDNLESMKKYPRHRHSVEMKLDCIKRIENGETMKSLSEEVGVARCTIRSWVKNKETLLVPKVMRINKPEGELTIKQEPGVSELENGTVHDISGNSIPLGVKPRPKPRPKPKPKIVGPREPDIPQLVNNSLLKWYEYCQQRGIAVSRANFEEKTDSYFKKHGIENFYMTNEWLIKWCKQHGFRVLPETLESIPITQITDGDFQRELKNTLGCTDYQKCQVFNCSVLSWSYKSLPFSLGYQAEREHPQDDYMRVFSFSNADLSLKIPLICTLNSGKKKYWKNEFNLPLYSTESDAEKLDSTVFAHWLNQEFFQHVNKFFTERNVPQKVLLILDKDIFETPNPTIDFSGLRTIVVSKTSSFLVRPFDSELVTLMKNCKRSFLKKVNTMIQENTSLPLIQHLDNINNGHFLAWVKMHWKRGPDGISELTDTQLVRSLPGGKILSLETIERWFRRCQPEIIEKKELPSVIIKSEIDLDPISAEEAKEYLDKLISYFNFHKMMEEQEMLVFSNARQRVTEVLEVNRVV</sequence>